<evidence type="ECO:0000259" key="1">
    <source>
        <dbReference type="PROSITE" id="PS51184"/>
    </source>
</evidence>
<protein>
    <submittedName>
        <fullName evidence="2">Cupin superfamily protein</fullName>
    </submittedName>
</protein>
<organism evidence="2 3">
    <name type="scientific">Stappia indica</name>
    <dbReference type="NCBI Taxonomy" id="538381"/>
    <lineage>
        <taxon>Bacteria</taxon>
        <taxon>Pseudomonadati</taxon>
        <taxon>Pseudomonadota</taxon>
        <taxon>Alphaproteobacteria</taxon>
        <taxon>Hyphomicrobiales</taxon>
        <taxon>Stappiaceae</taxon>
        <taxon>Stappia</taxon>
    </lineage>
</organism>
<accession>A0A285TBQ2</accession>
<dbReference type="PROSITE" id="PS51184">
    <property type="entry name" value="JMJC"/>
    <property type="match status" value="1"/>
</dbReference>
<proteinExistence type="predicted"/>
<name>A0A285TBQ2_9HYPH</name>
<dbReference type="InterPro" id="IPR003347">
    <property type="entry name" value="JmjC_dom"/>
</dbReference>
<evidence type="ECO:0000313" key="2">
    <source>
        <dbReference type="EMBL" id="SOC19488.1"/>
    </source>
</evidence>
<dbReference type="SMART" id="SM00558">
    <property type="entry name" value="JmjC"/>
    <property type="match status" value="1"/>
</dbReference>
<dbReference type="Pfam" id="PF08007">
    <property type="entry name" value="JmjC_2"/>
    <property type="match status" value="1"/>
</dbReference>
<dbReference type="SUPFAM" id="SSF51197">
    <property type="entry name" value="Clavaminate synthase-like"/>
    <property type="match status" value="1"/>
</dbReference>
<dbReference type="EMBL" id="OBML01000010">
    <property type="protein sequence ID" value="SOC19488.1"/>
    <property type="molecule type" value="Genomic_DNA"/>
</dbReference>
<gene>
    <name evidence="2" type="ORF">SAMN05421512_11045</name>
</gene>
<dbReference type="RefSeq" id="WP_097175818.1">
    <property type="nucleotide sequence ID" value="NZ_OBML01000010.1"/>
</dbReference>
<dbReference type="Proteomes" id="UP000219331">
    <property type="component" value="Unassembled WGS sequence"/>
</dbReference>
<dbReference type="AlphaFoldDB" id="A0A285TBQ2"/>
<sequence>MSAPAAPLPAGVPVAMGRNPAVLTAPADEMVLRALAGSPGKLVYRDAQGHHCEQHLGIGLRPAGRRGTYCFMNLEAVVPELPARLAPAGIEARAIDRVNLYISPPGAGTPLHFDARTVIVVQLSGRKLWQVAGEPALADPRRNVVADEAAGAAEHEGQPLVLPEEMRFAQLEPGDWLLVPAGTWHGTYSAAGSVSATLAFGEGTRPDLARLTDHRPPPRGQRLIC</sequence>
<feature type="domain" description="JmjC" evidence="1">
    <location>
        <begin position="75"/>
        <end position="215"/>
    </location>
</feature>
<dbReference type="STRING" id="538381.GCA_001696535_04010"/>
<dbReference type="Gene3D" id="2.60.120.650">
    <property type="entry name" value="Cupin"/>
    <property type="match status" value="1"/>
</dbReference>
<dbReference type="OrthoDB" id="9764016at2"/>
<keyword evidence="3" id="KW-1185">Reference proteome</keyword>
<reference evidence="2 3" key="1">
    <citation type="submission" date="2017-08" db="EMBL/GenBank/DDBJ databases">
        <authorList>
            <person name="de Groot N.N."/>
        </authorList>
    </citation>
    <scope>NUCLEOTIDE SEQUENCE [LARGE SCALE GENOMIC DNA]</scope>
    <source>
        <strain evidence="2 3">USBA 352</strain>
    </source>
</reference>
<evidence type="ECO:0000313" key="3">
    <source>
        <dbReference type="Proteomes" id="UP000219331"/>
    </source>
</evidence>